<dbReference type="PRINTS" id="PR00413">
    <property type="entry name" value="HADHALOGNASE"/>
</dbReference>
<dbReference type="InterPro" id="IPR023214">
    <property type="entry name" value="HAD_sf"/>
</dbReference>
<dbReference type="NCBIfam" id="TIGR02254">
    <property type="entry name" value="YjjG_YfnB"/>
    <property type="match status" value="1"/>
</dbReference>
<accession>A0A2U2B668</accession>
<sequence>MPYKHLFFDLDHTLWDFHTNQIATLKDLFEKYKLNRNFKDFNEFFEIYMPINLNLWHEYQQGRIPKKDVKVGRFYQTFLKANYDDMATAIAFADDFVKNNSLQTNVIPNAFELLDYLKQKKYHLYIITNGFKEAQHTKMERSGLTPYFEKTFISEDIGVSKPHKKFFEHVVKTVNAKKSESLVIGDSLENDIKGAREFGVDHVFFNPMETAHNEKVFKEIKALKELIDWL</sequence>
<organism evidence="1 2">
    <name type="scientific">Marinilabilia rubra</name>
    <dbReference type="NCBI Taxonomy" id="2162893"/>
    <lineage>
        <taxon>Bacteria</taxon>
        <taxon>Pseudomonadati</taxon>
        <taxon>Bacteroidota</taxon>
        <taxon>Bacteroidia</taxon>
        <taxon>Marinilabiliales</taxon>
        <taxon>Marinilabiliaceae</taxon>
        <taxon>Marinilabilia</taxon>
    </lineage>
</organism>
<dbReference type="Gene3D" id="1.10.150.240">
    <property type="entry name" value="Putative phosphatase, domain 2"/>
    <property type="match status" value="1"/>
</dbReference>
<dbReference type="InterPro" id="IPR023198">
    <property type="entry name" value="PGP-like_dom2"/>
</dbReference>
<protein>
    <submittedName>
        <fullName evidence="1">Noncanonical pyrimidine nucleotidase, YjjG family</fullName>
    </submittedName>
</protein>
<keyword evidence="2" id="KW-1185">Reference proteome</keyword>
<dbReference type="PANTHER" id="PTHR47478">
    <property type="match status" value="1"/>
</dbReference>
<dbReference type="Gene3D" id="3.40.50.1000">
    <property type="entry name" value="HAD superfamily/HAD-like"/>
    <property type="match status" value="1"/>
</dbReference>
<dbReference type="GO" id="GO:0008253">
    <property type="term" value="F:5'-nucleotidase activity"/>
    <property type="evidence" value="ECO:0007669"/>
    <property type="project" value="InterPro"/>
</dbReference>
<dbReference type="InterPro" id="IPR036412">
    <property type="entry name" value="HAD-like_sf"/>
</dbReference>
<dbReference type="InterPro" id="IPR011951">
    <property type="entry name" value="HAD-SF_hydro_IA_YjjG/PynA"/>
</dbReference>
<dbReference type="InterPro" id="IPR052550">
    <property type="entry name" value="Pyrimidine_5'-ntase_YjjG"/>
</dbReference>
<dbReference type="SUPFAM" id="SSF56784">
    <property type="entry name" value="HAD-like"/>
    <property type="match status" value="1"/>
</dbReference>
<dbReference type="PANTHER" id="PTHR47478:SF1">
    <property type="entry name" value="PYRIMIDINE 5'-NUCLEOTIDASE YJJG"/>
    <property type="match status" value="1"/>
</dbReference>
<gene>
    <name evidence="1" type="ORF">DDZ16_15010</name>
</gene>
<dbReference type="Pfam" id="PF00702">
    <property type="entry name" value="Hydrolase"/>
    <property type="match status" value="1"/>
</dbReference>
<evidence type="ECO:0000313" key="1">
    <source>
        <dbReference type="EMBL" id="PWD98546.1"/>
    </source>
</evidence>
<comment type="caution">
    <text evidence="1">The sequence shown here is derived from an EMBL/GenBank/DDBJ whole genome shotgun (WGS) entry which is preliminary data.</text>
</comment>
<dbReference type="SFLD" id="SFLDG01135">
    <property type="entry name" value="C1.5.6:_HAD__Beta-PGM__Phospha"/>
    <property type="match status" value="1"/>
</dbReference>
<reference evidence="1 2" key="1">
    <citation type="submission" date="2018-05" db="EMBL/GenBank/DDBJ databases">
        <title>Marinilabilia rubrum sp. nov., isolated from saltern sediment.</title>
        <authorList>
            <person name="Zhang R."/>
        </authorList>
    </citation>
    <scope>NUCLEOTIDE SEQUENCE [LARGE SCALE GENOMIC DNA]</scope>
    <source>
        <strain evidence="1 2">WTE16</strain>
    </source>
</reference>
<dbReference type="NCBIfam" id="TIGR01549">
    <property type="entry name" value="HAD-SF-IA-v1"/>
    <property type="match status" value="1"/>
</dbReference>
<proteinExistence type="predicted"/>
<dbReference type="AlphaFoldDB" id="A0A2U2B668"/>
<dbReference type="Proteomes" id="UP000244956">
    <property type="component" value="Unassembled WGS sequence"/>
</dbReference>
<dbReference type="EMBL" id="QEWP01000013">
    <property type="protein sequence ID" value="PWD98546.1"/>
    <property type="molecule type" value="Genomic_DNA"/>
</dbReference>
<dbReference type="SFLD" id="SFLDS00003">
    <property type="entry name" value="Haloacid_Dehalogenase"/>
    <property type="match status" value="1"/>
</dbReference>
<name>A0A2U2B668_9BACT</name>
<dbReference type="InterPro" id="IPR006439">
    <property type="entry name" value="HAD-SF_hydro_IA"/>
</dbReference>
<dbReference type="OrthoDB" id="9802350at2"/>
<evidence type="ECO:0000313" key="2">
    <source>
        <dbReference type="Proteomes" id="UP000244956"/>
    </source>
</evidence>
<dbReference type="SFLD" id="SFLDG01129">
    <property type="entry name" value="C1.5:_HAD__Beta-PGM__Phosphata"/>
    <property type="match status" value="1"/>
</dbReference>
<dbReference type="RefSeq" id="WP_109265299.1">
    <property type="nucleotide sequence ID" value="NZ_QEWP01000013.1"/>
</dbReference>